<organism evidence="1">
    <name type="scientific">Rhizophora mucronata</name>
    <name type="common">Asiatic mangrove</name>
    <dbReference type="NCBI Taxonomy" id="61149"/>
    <lineage>
        <taxon>Eukaryota</taxon>
        <taxon>Viridiplantae</taxon>
        <taxon>Streptophyta</taxon>
        <taxon>Embryophyta</taxon>
        <taxon>Tracheophyta</taxon>
        <taxon>Spermatophyta</taxon>
        <taxon>Magnoliopsida</taxon>
        <taxon>eudicotyledons</taxon>
        <taxon>Gunneridae</taxon>
        <taxon>Pentapetalae</taxon>
        <taxon>rosids</taxon>
        <taxon>fabids</taxon>
        <taxon>Malpighiales</taxon>
        <taxon>Rhizophoraceae</taxon>
        <taxon>Rhizophora</taxon>
    </lineage>
</organism>
<sequence>MHKLALLPSRQLLRFGRSTRTLERAKP</sequence>
<evidence type="ECO:0000313" key="1">
    <source>
        <dbReference type="EMBL" id="MBX40168.1"/>
    </source>
</evidence>
<reference evidence="1" key="1">
    <citation type="submission" date="2018-02" db="EMBL/GenBank/DDBJ databases">
        <title>Rhizophora mucronata_Transcriptome.</title>
        <authorList>
            <person name="Meera S.P."/>
            <person name="Sreeshan A."/>
            <person name="Augustine A."/>
        </authorList>
    </citation>
    <scope>NUCLEOTIDE SEQUENCE</scope>
    <source>
        <tissue evidence="1">Leaf</tissue>
    </source>
</reference>
<dbReference type="EMBL" id="GGEC01059684">
    <property type="protein sequence ID" value="MBX40168.1"/>
    <property type="molecule type" value="Transcribed_RNA"/>
</dbReference>
<proteinExistence type="predicted"/>
<name>A0A2P2NCE5_RHIMU</name>
<accession>A0A2P2NCE5</accession>
<protein>
    <submittedName>
        <fullName evidence="1">Uncharacterized protein</fullName>
    </submittedName>
</protein>
<dbReference type="AlphaFoldDB" id="A0A2P2NCE5"/>